<dbReference type="AlphaFoldDB" id="A0AA39RYC4"/>
<dbReference type="Proteomes" id="UP001168877">
    <property type="component" value="Unassembled WGS sequence"/>
</dbReference>
<evidence type="ECO:0000313" key="1">
    <source>
        <dbReference type="EMBL" id="KAK0583777.1"/>
    </source>
</evidence>
<protein>
    <submittedName>
        <fullName evidence="1">Uncharacterized protein</fullName>
    </submittedName>
</protein>
<gene>
    <name evidence="1" type="ORF">LWI29_002825</name>
</gene>
<accession>A0AA39RYC4</accession>
<organism evidence="1 2">
    <name type="scientific">Acer saccharum</name>
    <name type="common">Sugar maple</name>
    <dbReference type="NCBI Taxonomy" id="4024"/>
    <lineage>
        <taxon>Eukaryota</taxon>
        <taxon>Viridiplantae</taxon>
        <taxon>Streptophyta</taxon>
        <taxon>Embryophyta</taxon>
        <taxon>Tracheophyta</taxon>
        <taxon>Spermatophyta</taxon>
        <taxon>Magnoliopsida</taxon>
        <taxon>eudicotyledons</taxon>
        <taxon>Gunneridae</taxon>
        <taxon>Pentapetalae</taxon>
        <taxon>rosids</taxon>
        <taxon>malvids</taxon>
        <taxon>Sapindales</taxon>
        <taxon>Sapindaceae</taxon>
        <taxon>Hippocastanoideae</taxon>
        <taxon>Acereae</taxon>
        <taxon>Acer</taxon>
    </lineage>
</organism>
<evidence type="ECO:0000313" key="2">
    <source>
        <dbReference type="Proteomes" id="UP001168877"/>
    </source>
</evidence>
<reference evidence="1" key="1">
    <citation type="journal article" date="2022" name="Plant J.">
        <title>Strategies of tolerance reflected in two North American maple genomes.</title>
        <authorList>
            <person name="McEvoy S.L."/>
            <person name="Sezen U.U."/>
            <person name="Trouern-Trend A."/>
            <person name="McMahon S.M."/>
            <person name="Schaberg P.G."/>
            <person name="Yang J."/>
            <person name="Wegrzyn J.L."/>
            <person name="Swenson N.G."/>
        </authorList>
    </citation>
    <scope>NUCLEOTIDE SEQUENCE</scope>
    <source>
        <strain evidence="1">NS2018</strain>
    </source>
</reference>
<keyword evidence="2" id="KW-1185">Reference proteome</keyword>
<reference evidence="1" key="2">
    <citation type="submission" date="2023-06" db="EMBL/GenBank/DDBJ databases">
        <authorList>
            <person name="Swenson N.G."/>
            <person name="Wegrzyn J.L."/>
            <person name="Mcevoy S.L."/>
        </authorList>
    </citation>
    <scope>NUCLEOTIDE SEQUENCE</scope>
    <source>
        <strain evidence="1">NS2018</strain>
        <tissue evidence="1">Leaf</tissue>
    </source>
</reference>
<comment type="caution">
    <text evidence="1">The sequence shown here is derived from an EMBL/GenBank/DDBJ whole genome shotgun (WGS) entry which is preliminary data.</text>
</comment>
<proteinExistence type="predicted"/>
<name>A0AA39RYC4_ACESA</name>
<sequence>MCFSPYSISFSPSSSRCLSVSLVTCSALAVLQAMEEENWRINVGTFKATSFTLPNIYPNKSIFALYVFYSSFQFGCTVQGFTQKEP</sequence>
<dbReference type="EMBL" id="JAUESC010000383">
    <property type="protein sequence ID" value="KAK0583777.1"/>
    <property type="molecule type" value="Genomic_DNA"/>
</dbReference>